<dbReference type="InterPro" id="IPR004477">
    <property type="entry name" value="ComEC_N"/>
</dbReference>
<organism evidence="8">
    <name type="scientific">Sheuella amnicola</name>
    <dbReference type="NCBI Taxonomy" id="2707330"/>
    <lineage>
        <taxon>Bacteria</taxon>
        <taxon>Pseudomonadati</taxon>
        <taxon>Pseudomonadota</taxon>
        <taxon>Betaproteobacteria</taxon>
        <taxon>Burkholderiales</taxon>
        <taxon>Alcaligenaceae</taxon>
        <taxon>Sheuella</taxon>
    </lineage>
</organism>
<evidence type="ECO:0000256" key="6">
    <source>
        <dbReference type="SAM" id="Phobius"/>
    </source>
</evidence>
<proteinExistence type="predicted"/>
<dbReference type="SUPFAM" id="SSF56281">
    <property type="entry name" value="Metallo-hydrolase/oxidoreductase"/>
    <property type="match status" value="1"/>
</dbReference>
<dbReference type="AlphaFoldDB" id="A0A6B2QUK0"/>
<keyword evidence="4 6" id="KW-1133">Transmembrane helix</keyword>
<accession>A0A6B2QUK0</accession>
<evidence type="ECO:0000256" key="2">
    <source>
        <dbReference type="ARBA" id="ARBA00022475"/>
    </source>
</evidence>
<feature type="transmembrane region" description="Helical" evidence="6">
    <location>
        <begin position="28"/>
        <end position="48"/>
    </location>
</feature>
<evidence type="ECO:0000256" key="5">
    <source>
        <dbReference type="ARBA" id="ARBA00023136"/>
    </source>
</evidence>
<dbReference type="GO" id="GO:0030420">
    <property type="term" value="P:establishment of competence for transformation"/>
    <property type="evidence" value="ECO:0007669"/>
    <property type="project" value="InterPro"/>
</dbReference>
<dbReference type="EMBL" id="JAAGRN010000001">
    <property type="protein sequence ID" value="NDY82020.1"/>
    <property type="molecule type" value="Genomic_DNA"/>
</dbReference>
<dbReference type="CDD" id="cd07731">
    <property type="entry name" value="ComA-like_MBL-fold"/>
    <property type="match status" value="1"/>
</dbReference>
<evidence type="ECO:0000256" key="1">
    <source>
        <dbReference type="ARBA" id="ARBA00004651"/>
    </source>
</evidence>
<feature type="transmembrane region" description="Helical" evidence="6">
    <location>
        <begin position="362"/>
        <end position="379"/>
    </location>
</feature>
<comment type="subcellular location">
    <subcellularLocation>
        <location evidence="1">Cell membrane</location>
        <topology evidence="1">Multi-pass membrane protein</topology>
    </subcellularLocation>
</comment>
<comment type="caution">
    <text evidence="8">The sequence shown here is derived from an EMBL/GenBank/DDBJ whole genome shotgun (WGS) entry which is preliminary data.</text>
</comment>
<feature type="transmembrane region" description="Helical" evidence="6">
    <location>
        <begin position="425"/>
        <end position="449"/>
    </location>
</feature>
<dbReference type="InterPro" id="IPR001279">
    <property type="entry name" value="Metallo-B-lactamas"/>
</dbReference>
<reference evidence="8" key="1">
    <citation type="submission" date="2020-02" db="EMBL/GenBank/DDBJ databases">
        <authorList>
            <person name="Chen W.-M."/>
        </authorList>
    </citation>
    <scope>NUCLEOTIDE SEQUENCE</scope>
    <source>
        <strain evidence="8">NBD-18</strain>
    </source>
</reference>
<dbReference type="GO" id="GO:0005886">
    <property type="term" value="C:plasma membrane"/>
    <property type="evidence" value="ECO:0007669"/>
    <property type="project" value="UniProtKB-SubCell"/>
</dbReference>
<evidence type="ECO:0000313" key="8">
    <source>
        <dbReference type="EMBL" id="NDY82020.1"/>
    </source>
</evidence>
<dbReference type="InterPro" id="IPR004797">
    <property type="entry name" value="Competence_ComEC/Rec2"/>
</dbReference>
<dbReference type="InterPro" id="IPR035681">
    <property type="entry name" value="ComA-like_MBL"/>
</dbReference>
<feature type="transmembrane region" description="Helical" evidence="6">
    <location>
        <begin position="60"/>
        <end position="77"/>
    </location>
</feature>
<keyword evidence="2" id="KW-1003">Cell membrane</keyword>
<keyword evidence="3 6" id="KW-0812">Transmembrane</keyword>
<dbReference type="SMART" id="SM00849">
    <property type="entry name" value="Lactamase_B"/>
    <property type="match status" value="1"/>
</dbReference>
<dbReference type="Pfam" id="PF00753">
    <property type="entry name" value="Lactamase_B"/>
    <property type="match status" value="1"/>
</dbReference>
<dbReference type="Gene3D" id="3.60.15.10">
    <property type="entry name" value="Ribonuclease Z/Hydroxyacylglutathione hydrolase-like"/>
    <property type="match status" value="1"/>
</dbReference>
<dbReference type="InterPro" id="IPR036866">
    <property type="entry name" value="RibonucZ/Hydroxyglut_hydro"/>
</dbReference>
<feature type="transmembrane region" description="Helical" evidence="6">
    <location>
        <begin position="293"/>
        <end position="313"/>
    </location>
</feature>
<feature type="transmembrane region" description="Helical" evidence="6">
    <location>
        <begin position="484"/>
        <end position="506"/>
    </location>
</feature>
<dbReference type="NCBIfam" id="TIGR00361">
    <property type="entry name" value="ComEC_Rec2"/>
    <property type="match status" value="1"/>
</dbReference>
<dbReference type="RefSeq" id="WP_163651302.1">
    <property type="nucleotide sequence ID" value="NZ_JAAGRN010000001.1"/>
</dbReference>
<dbReference type="Pfam" id="PF13567">
    <property type="entry name" value="DUF4131"/>
    <property type="match status" value="1"/>
</dbReference>
<keyword evidence="5 6" id="KW-0472">Membrane</keyword>
<feature type="transmembrane region" description="Helical" evidence="6">
    <location>
        <begin position="456"/>
        <end position="478"/>
    </location>
</feature>
<dbReference type="PANTHER" id="PTHR30619">
    <property type="entry name" value="DNA INTERNALIZATION/COMPETENCE PROTEIN COMEC/REC2"/>
    <property type="match status" value="1"/>
</dbReference>
<feature type="domain" description="Metallo-beta-lactamase" evidence="7">
    <location>
        <begin position="548"/>
        <end position="756"/>
    </location>
</feature>
<evidence type="ECO:0000256" key="3">
    <source>
        <dbReference type="ARBA" id="ARBA00022692"/>
    </source>
</evidence>
<sequence length="820" mass="90496">MVRLIGATVVAGAFVTHQLRILPPLSDLILAAMAMPAIILTGSILELVAPVRFKRVRSTLLGLASLMLSMCWTIYLADQRLLDTLDPVHENVVTRLNVRIKTMSQQKDLAQIFQAEVLDPVQQGIPKHIQVIWRAASENILPGQAWRAAMVLRRPHGSMNPSGFDYEGLMFQRNIRAIGQVRGHPKLISDDESMTFTMHVDRIRHHLRSLMQAALKDARYGPVLIALAIGDQDGVQQSDWDVFNRTGITHLVSISGSHVTMIGACGGVVALWLFKRLRFRSRYFCESLPAKPVAAAVAMLVAFLYCLLAGWGVPARRTFLMLAVTAFVVVARLPFSPSRVLSAAAALVVMMDPWSVLSPGFWLSFFAVGILFSIASMPASSYAQSHIRQWLRGLKDASRLQWLITLAMFPILAFLFQQISLSSIFANAIAIPVMTFVVTPLALLTALIAPLPGLHLLAQGCAWLGHEALLWMMIPVNWMATAKWAVLDINAFPVFALLVALTGMCWSMQVPGIASRWAGWFLMLPALAWQPQRPIQGGWTMRVFDVGQGAAVLISTARHHVLYDTGKKSGSSDSTMRVLLPAFRAMGVKKIDWLVVSHSDLDHAGGLNSLLMNFPIRNLVYSSGVEKHFPDHVHSILAGEIKKQLCDSRSSWTLDGVVFSILNGPAEDAASADSGEFTIKRNQTSNARSCILKLEGLHHRALLPGDIGIGQESKLMENADIAADVVLIPHHGSKTSSSDKFVALSGARHAIAQVGHLNRFRHPDPMVVQRWQRNGTQVWRTDHHGSVLIESTEAGLEARSLRYLNGRYWHHPIHLSQTLQ</sequence>
<feature type="transmembrane region" description="Helical" evidence="6">
    <location>
        <begin position="400"/>
        <end position="419"/>
    </location>
</feature>
<feature type="transmembrane region" description="Helical" evidence="6">
    <location>
        <begin position="248"/>
        <end position="273"/>
    </location>
</feature>
<dbReference type="InterPro" id="IPR025405">
    <property type="entry name" value="DUF4131"/>
</dbReference>
<evidence type="ECO:0000259" key="7">
    <source>
        <dbReference type="SMART" id="SM00849"/>
    </source>
</evidence>
<gene>
    <name evidence="8" type="ORF">G3I67_02135</name>
</gene>
<evidence type="ECO:0000256" key="4">
    <source>
        <dbReference type="ARBA" id="ARBA00022989"/>
    </source>
</evidence>
<feature type="transmembrane region" description="Helical" evidence="6">
    <location>
        <begin position="319"/>
        <end position="335"/>
    </location>
</feature>
<dbReference type="Pfam" id="PF03772">
    <property type="entry name" value="Competence"/>
    <property type="match status" value="1"/>
</dbReference>
<protein>
    <submittedName>
        <fullName evidence="8">DNA internalization-related competence protein ComEC/Rec2</fullName>
    </submittedName>
</protein>
<name>A0A6B2QUK0_9BURK</name>
<dbReference type="InterPro" id="IPR052159">
    <property type="entry name" value="Competence_DNA_uptake"/>
</dbReference>
<dbReference type="NCBIfam" id="TIGR00360">
    <property type="entry name" value="ComEC_N-term"/>
    <property type="match status" value="1"/>
</dbReference>
<dbReference type="PANTHER" id="PTHR30619:SF1">
    <property type="entry name" value="RECOMBINATION PROTEIN 2"/>
    <property type="match status" value="1"/>
</dbReference>